<dbReference type="PRINTS" id="PR00081">
    <property type="entry name" value="GDHRDH"/>
</dbReference>
<dbReference type="InterPro" id="IPR045000">
    <property type="entry name" value="TR"/>
</dbReference>
<gene>
    <name evidence="5" type="ORF">IFM89_027053</name>
</gene>
<evidence type="ECO:0000256" key="1">
    <source>
        <dbReference type="ARBA" id="ARBA00022857"/>
    </source>
</evidence>
<dbReference type="Gene3D" id="3.40.50.720">
    <property type="entry name" value="NAD(P)-binding Rossmann-like Domain"/>
    <property type="match status" value="1"/>
</dbReference>
<dbReference type="AlphaFoldDB" id="A0A835I071"/>
<dbReference type="GO" id="GO:0120529">
    <property type="term" value="F:secoisolariciresinol dehydrogenase activity"/>
    <property type="evidence" value="ECO:0007669"/>
    <property type="project" value="UniProtKB-EC"/>
</dbReference>
<evidence type="ECO:0000313" key="5">
    <source>
        <dbReference type="EMBL" id="KAF9606613.1"/>
    </source>
</evidence>
<keyword evidence="6" id="KW-1185">Reference proteome</keyword>
<sequence>MANEEGACKGERWSLKGQTALVTGGSRGIGHAIVEELLELGASVHTCSRNKVELDAVLKAWEAKGYKVSGSVCDVSDRSQRENLMETVSTVFDGKLNILVNNAGVLIYKQTVDCTAEDFSTLIAINVESAFHLSQLAHPLLKASGMGSIVFISSVGGVVAHQGVSIYGATKGAINHLTKNLACEWAKDNIRSNSVAPWYIRTSMADDFLDNKEYMEKIYGRTPMRRIGEPREISSLVAFLCFPAASYITGQVICVDGGLTANGFFPTHD</sequence>
<dbReference type="InterPro" id="IPR036291">
    <property type="entry name" value="NAD(P)-bd_dom_sf"/>
</dbReference>
<dbReference type="PROSITE" id="PS00061">
    <property type="entry name" value="ADH_SHORT"/>
    <property type="match status" value="1"/>
</dbReference>
<dbReference type="EMBL" id="JADFTS010000005">
    <property type="protein sequence ID" value="KAF9606613.1"/>
    <property type="molecule type" value="Genomic_DNA"/>
</dbReference>
<dbReference type="PANTHER" id="PTHR42898">
    <property type="entry name" value="TROPINONE REDUCTASE"/>
    <property type="match status" value="1"/>
</dbReference>
<dbReference type="NCBIfam" id="NF005559">
    <property type="entry name" value="PRK07231.1"/>
    <property type="match status" value="1"/>
</dbReference>
<keyword evidence="1" id="KW-0521">NADP</keyword>
<evidence type="ECO:0000256" key="2">
    <source>
        <dbReference type="ARBA" id="ARBA00023002"/>
    </source>
</evidence>
<accession>A0A835I071</accession>
<dbReference type="GO" id="GO:0009807">
    <property type="term" value="P:lignan biosynthetic process"/>
    <property type="evidence" value="ECO:0007669"/>
    <property type="project" value="UniProtKB-ARBA"/>
</dbReference>
<evidence type="ECO:0000313" key="6">
    <source>
        <dbReference type="Proteomes" id="UP000631114"/>
    </source>
</evidence>
<dbReference type="OrthoDB" id="417891at2759"/>
<dbReference type="PANTHER" id="PTHR42898:SF2">
    <property type="entry name" value="ENOYL-(ACYL CARRIER) REDUCTASE"/>
    <property type="match status" value="1"/>
</dbReference>
<dbReference type="InterPro" id="IPR002347">
    <property type="entry name" value="SDR_fam"/>
</dbReference>
<keyword evidence="2" id="KW-0560">Oxidoreductase</keyword>
<comment type="caution">
    <text evidence="5">The sequence shown here is derived from an EMBL/GenBank/DDBJ whole genome shotgun (WGS) entry which is preliminary data.</text>
</comment>
<dbReference type="EC" id="1.1.1.331" evidence="3"/>
<evidence type="ECO:0000256" key="3">
    <source>
        <dbReference type="ARBA" id="ARBA00066949"/>
    </source>
</evidence>
<dbReference type="Pfam" id="PF13561">
    <property type="entry name" value="adh_short_C2"/>
    <property type="match status" value="1"/>
</dbReference>
<proteinExistence type="predicted"/>
<evidence type="ECO:0000256" key="4">
    <source>
        <dbReference type="ARBA" id="ARBA00071098"/>
    </source>
</evidence>
<organism evidence="5 6">
    <name type="scientific">Coptis chinensis</name>
    <dbReference type="NCBI Taxonomy" id="261450"/>
    <lineage>
        <taxon>Eukaryota</taxon>
        <taxon>Viridiplantae</taxon>
        <taxon>Streptophyta</taxon>
        <taxon>Embryophyta</taxon>
        <taxon>Tracheophyta</taxon>
        <taxon>Spermatophyta</taxon>
        <taxon>Magnoliopsida</taxon>
        <taxon>Ranunculales</taxon>
        <taxon>Ranunculaceae</taxon>
        <taxon>Coptidoideae</taxon>
        <taxon>Coptis</taxon>
    </lineage>
</organism>
<protein>
    <recommendedName>
        <fullName evidence="4">Secoisolariciresinol dehydrogenase</fullName>
        <ecNumber evidence="3">1.1.1.331</ecNumber>
    </recommendedName>
</protein>
<dbReference type="PRINTS" id="PR00080">
    <property type="entry name" value="SDRFAMILY"/>
</dbReference>
<dbReference type="SUPFAM" id="SSF51735">
    <property type="entry name" value="NAD(P)-binding Rossmann-fold domains"/>
    <property type="match status" value="1"/>
</dbReference>
<dbReference type="FunFam" id="3.40.50.720:FF:000084">
    <property type="entry name" value="Short-chain dehydrogenase reductase"/>
    <property type="match status" value="1"/>
</dbReference>
<name>A0A835I071_9MAGN</name>
<dbReference type="Proteomes" id="UP000631114">
    <property type="component" value="Unassembled WGS sequence"/>
</dbReference>
<dbReference type="InterPro" id="IPR020904">
    <property type="entry name" value="Sc_DH/Rdtase_CS"/>
</dbReference>
<reference evidence="5 6" key="1">
    <citation type="submission" date="2020-10" db="EMBL/GenBank/DDBJ databases">
        <title>The Coptis chinensis genome and diversification of protoberbering-type alkaloids.</title>
        <authorList>
            <person name="Wang B."/>
            <person name="Shu S."/>
            <person name="Song C."/>
            <person name="Liu Y."/>
        </authorList>
    </citation>
    <scope>NUCLEOTIDE SEQUENCE [LARGE SCALE GENOMIC DNA]</scope>
    <source>
        <strain evidence="5">HL-2020</strain>
        <tissue evidence="5">Leaf</tissue>
    </source>
</reference>